<proteinExistence type="inferred from homology"/>
<dbReference type="OrthoDB" id="185373at2759"/>
<evidence type="ECO:0000313" key="5">
    <source>
        <dbReference type="Proteomes" id="UP000585474"/>
    </source>
</evidence>
<dbReference type="Proteomes" id="UP000585474">
    <property type="component" value="Unassembled WGS sequence"/>
</dbReference>
<keyword evidence="2" id="KW-0677">Repeat</keyword>
<dbReference type="AlphaFoldDB" id="A0A7J0DLS8"/>
<organism evidence="4 5">
    <name type="scientific">Actinidia rufa</name>
    <dbReference type="NCBI Taxonomy" id="165716"/>
    <lineage>
        <taxon>Eukaryota</taxon>
        <taxon>Viridiplantae</taxon>
        <taxon>Streptophyta</taxon>
        <taxon>Embryophyta</taxon>
        <taxon>Tracheophyta</taxon>
        <taxon>Spermatophyta</taxon>
        <taxon>Magnoliopsida</taxon>
        <taxon>eudicotyledons</taxon>
        <taxon>Gunneridae</taxon>
        <taxon>Pentapetalae</taxon>
        <taxon>asterids</taxon>
        <taxon>Ericales</taxon>
        <taxon>Actinidiaceae</taxon>
        <taxon>Actinidia</taxon>
    </lineage>
</organism>
<dbReference type="Pfam" id="PF13041">
    <property type="entry name" value="PPR_2"/>
    <property type="match status" value="1"/>
</dbReference>
<evidence type="ECO:0000256" key="1">
    <source>
        <dbReference type="ARBA" id="ARBA00007626"/>
    </source>
</evidence>
<dbReference type="InterPro" id="IPR011990">
    <property type="entry name" value="TPR-like_helical_dom_sf"/>
</dbReference>
<dbReference type="InterPro" id="IPR050872">
    <property type="entry name" value="PPR_P_subfamily"/>
</dbReference>
<evidence type="ECO:0000313" key="4">
    <source>
        <dbReference type="EMBL" id="GFS37841.1"/>
    </source>
</evidence>
<dbReference type="SUPFAM" id="SSF81901">
    <property type="entry name" value="HCP-like"/>
    <property type="match status" value="1"/>
</dbReference>
<feature type="repeat" description="PPR" evidence="3">
    <location>
        <begin position="438"/>
        <end position="472"/>
    </location>
</feature>
<feature type="repeat" description="PPR" evidence="3">
    <location>
        <begin position="818"/>
        <end position="852"/>
    </location>
</feature>
<dbReference type="EMBL" id="BJWL01000293">
    <property type="protein sequence ID" value="GFS37841.1"/>
    <property type="molecule type" value="Genomic_DNA"/>
</dbReference>
<feature type="repeat" description="PPR" evidence="3">
    <location>
        <begin position="508"/>
        <end position="542"/>
    </location>
</feature>
<dbReference type="Gene3D" id="1.25.40.10">
    <property type="entry name" value="Tetratricopeptide repeat domain"/>
    <property type="match status" value="6"/>
</dbReference>
<keyword evidence="5" id="KW-1185">Reference proteome</keyword>
<comment type="caution">
    <text evidence="4">The sequence shown here is derived from an EMBL/GenBank/DDBJ whole genome shotgun (WGS) entry which is preliminary data.</text>
</comment>
<reference evidence="5" key="1">
    <citation type="submission" date="2019-07" db="EMBL/GenBank/DDBJ databases">
        <title>De Novo Assembly of kiwifruit Actinidia rufa.</title>
        <authorList>
            <person name="Sugita-Konishi S."/>
            <person name="Sato K."/>
            <person name="Mori E."/>
            <person name="Abe Y."/>
            <person name="Kisaki G."/>
            <person name="Hamano K."/>
            <person name="Suezawa K."/>
            <person name="Otani M."/>
            <person name="Fukuda T."/>
            <person name="Manabe T."/>
            <person name="Gomi K."/>
            <person name="Tabuchi M."/>
            <person name="Akimitsu K."/>
            <person name="Kataoka I."/>
        </authorList>
    </citation>
    <scope>NUCLEOTIDE SEQUENCE [LARGE SCALE GENOMIC DNA]</scope>
    <source>
        <strain evidence="5">cv. Fuchu</strain>
    </source>
</reference>
<name>A0A7J0DLS8_9ERIC</name>
<dbReference type="NCBIfam" id="TIGR00756">
    <property type="entry name" value="PPR"/>
    <property type="match status" value="5"/>
</dbReference>
<evidence type="ECO:0000256" key="3">
    <source>
        <dbReference type="PROSITE-ProRule" id="PRU00708"/>
    </source>
</evidence>
<feature type="repeat" description="PPR" evidence="3">
    <location>
        <begin position="187"/>
        <end position="221"/>
    </location>
</feature>
<feature type="repeat" description="PPR" evidence="3">
    <location>
        <begin position="578"/>
        <end position="612"/>
    </location>
</feature>
<feature type="repeat" description="PPR" evidence="3">
    <location>
        <begin position="292"/>
        <end position="326"/>
    </location>
</feature>
<dbReference type="Pfam" id="PF12854">
    <property type="entry name" value="PPR_1"/>
    <property type="match status" value="1"/>
</dbReference>
<dbReference type="PANTHER" id="PTHR46128:SF67">
    <property type="entry name" value="PENTACOTRIPEPTIDE-REPEAT REGION OF PRORP DOMAIN-CONTAINING PROTEIN"/>
    <property type="match status" value="1"/>
</dbReference>
<dbReference type="InterPro" id="IPR002885">
    <property type="entry name" value="PPR_rpt"/>
</dbReference>
<gene>
    <name evidence="4" type="ORF">Acr_00g0054270</name>
</gene>
<feature type="repeat" description="PPR" evidence="3">
    <location>
        <begin position="403"/>
        <end position="437"/>
    </location>
</feature>
<dbReference type="Pfam" id="PF01535">
    <property type="entry name" value="PPR"/>
    <property type="match status" value="7"/>
</dbReference>
<sequence length="860" mass="98162">MLTLRCITKTRQFLSPLPTTTTNFFLPSSSSFSFYNSSSSNSNSNSPFVHSIVRGDELQAKDVVLSFKHWFKSRNNELLDRIFEILWGGGGGGGRGQEMISSRQSADLALSLLGLRLSEALVLEVLNYGKKDVLSCLKFFDWAGRQVGFHHTRATFNAIFKILSRAKLMSLMLDFLDSYMKRRFTHRVRFYNTLVMGYAVAGKPEVALQLFGRMRFQGVDLDGFAYHVLLNALVEENYFDAVDVVAKQILIRGFESQVTHSILVKNFCKQSQLDKAESALWELVSAGGWGLSGHGVSTLVDALCKRNQFEKAGELLEEFRQLGIVPLDRAYGVWIRDLVQAGKLDGALEFFQRKKSLEGYVPDLFRYIICHHECCTLLLLQGGYGGSCTRVVQFKGEFGLSPSSMAYNYLINTLCGDGSTDEAYRVLKNSVEQGYFPGKRTFSILADALCREGKFDKMKELVAVALGRNFMPSDSTYDTFISALCRANRVEDGYLIHGELNRLNKVASKYTYFNLIHGFNKSNRGDIAARLLIEMQEKGHSPTRKLYRAVICCLCDMENPEKQFLKLLEMQLSRHEPNFQVYNFFIDGAGHARKPELAREGYEMMVRSGIEPVLSSEILMLQSYLKSEKISDALNFFRDLSKRRKIGKKLCNTMIVGLCKVNKPYLALEILGEMRENQVTPSLECYEELVKILCSNKKYNVVVNLIDDLTNVGRHITSFMGNVLLLHSMKSQDLYWAWLRSRDVQNEASSSWMLGQLIGAFSHPRMNQDIKDLEEAIEQCFPLDLYTYNMLLRRLSMSHIDRACELFNRLCQKGYEPNRWTYDALVHGLFKHGRTAEAKRWLEEMFRKGLDPTERTKLFI</sequence>
<dbReference type="PANTHER" id="PTHR46128">
    <property type="entry name" value="MITOCHONDRIAL GROUP I INTRON SPLICING FACTOR CCM1"/>
    <property type="match status" value="1"/>
</dbReference>
<feature type="repeat" description="PPR" evidence="3">
    <location>
        <begin position="647"/>
        <end position="681"/>
    </location>
</feature>
<accession>A0A7J0DLS8</accession>
<evidence type="ECO:0000256" key="2">
    <source>
        <dbReference type="ARBA" id="ARBA00022737"/>
    </source>
</evidence>
<comment type="similarity">
    <text evidence="1">Belongs to the PPR family. P subfamily.</text>
</comment>
<protein>
    <submittedName>
        <fullName evidence="4">Pentatricopeptide repeat (PPR) superfamily protein</fullName>
    </submittedName>
</protein>
<dbReference type="PROSITE" id="PS51375">
    <property type="entry name" value="PPR"/>
    <property type="match status" value="8"/>
</dbReference>